<dbReference type="InterPro" id="IPR013320">
    <property type="entry name" value="ConA-like_dom_sf"/>
</dbReference>
<gene>
    <name evidence="8" type="ORF">C426_1160</name>
</gene>
<dbReference type="SUPFAM" id="SSF49863">
    <property type="entry name" value="Hyaluronate lyase-like, C-terminal domain"/>
    <property type="match status" value="1"/>
</dbReference>
<dbReference type="InterPro" id="IPR014718">
    <property type="entry name" value="GH-type_carb-bd"/>
</dbReference>
<dbReference type="Gene3D" id="2.60.120.560">
    <property type="entry name" value="Exo-inulinase, domain 1"/>
    <property type="match status" value="1"/>
</dbReference>
<dbReference type="GO" id="GO:0030246">
    <property type="term" value="F:carbohydrate binding"/>
    <property type="evidence" value="ECO:0007669"/>
    <property type="project" value="InterPro"/>
</dbReference>
<evidence type="ECO:0000256" key="4">
    <source>
        <dbReference type="PIRSR" id="PIRSR638970-1"/>
    </source>
</evidence>
<dbReference type="SUPFAM" id="SSF74650">
    <property type="entry name" value="Galactose mutarotase-like"/>
    <property type="match status" value="1"/>
</dbReference>
<evidence type="ECO:0008006" key="10">
    <source>
        <dbReference type="Google" id="ProtNLM"/>
    </source>
</evidence>
<organism evidence="8 9">
    <name type="scientific">Lactococcus garvieae DCC43</name>
    <dbReference type="NCBI Taxonomy" id="1231377"/>
    <lineage>
        <taxon>Bacteria</taxon>
        <taxon>Bacillati</taxon>
        <taxon>Bacillota</taxon>
        <taxon>Bacilli</taxon>
        <taxon>Lactobacillales</taxon>
        <taxon>Streptococcaceae</taxon>
        <taxon>Lactococcus</taxon>
    </lineage>
</organism>
<reference evidence="8 9" key="1">
    <citation type="journal article" date="2012" name="J. Bacteriol.">
        <title>Genome Sequence of the Bacteriocin-Producing Strain Lactococcus garvieae DCC43.</title>
        <authorList>
            <person name="Gabrielsen C."/>
            <person name="Brede D.A."/>
            <person name="Hernandez P.E."/>
            <person name="Nes I.F."/>
            <person name="Diep D.B."/>
        </authorList>
    </citation>
    <scope>NUCLEOTIDE SEQUENCE [LARGE SCALE GENOMIC DNA]</scope>
    <source>
        <strain evidence="8 9">DCC43</strain>
    </source>
</reference>
<dbReference type="InterPro" id="IPR038970">
    <property type="entry name" value="Lyase_8"/>
</dbReference>
<evidence type="ECO:0000256" key="2">
    <source>
        <dbReference type="ARBA" id="ARBA00022729"/>
    </source>
</evidence>
<proteinExistence type="inferred from homology"/>
<protein>
    <recommendedName>
        <fullName evidence="10">Polysaccharide lyase</fullName>
    </recommendedName>
</protein>
<dbReference type="SUPFAM" id="SSF49899">
    <property type="entry name" value="Concanavalin A-like lectins/glucanases"/>
    <property type="match status" value="1"/>
</dbReference>
<feature type="active site" evidence="4">
    <location>
        <position position="462"/>
    </location>
</feature>
<dbReference type="InterPro" id="IPR011071">
    <property type="entry name" value="Lyase_8-like_C"/>
</dbReference>
<dbReference type="Proteomes" id="UP000006787">
    <property type="component" value="Unassembled WGS sequence"/>
</dbReference>
<dbReference type="EMBL" id="AMQS01000013">
    <property type="protein sequence ID" value="EKF51573.1"/>
    <property type="molecule type" value="Genomic_DNA"/>
</dbReference>
<dbReference type="Pfam" id="PF08124">
    <property type="entry name" value="Lyase_8_N"/>
    <property type="match status" value="1"/>
</dbReference>
<dbReference type="InterPro" id="IPR008929">
    <property type="entry name" value="Chondroitin_lyas"/>
</dbReference>
<name>K2NVM6_9LACT</name>
<feature type="domain" description="Polysaccharide lyase 8 N-terminal alpha-helical" evidence="7">
    <location>
        <begin position="235"/>
        <end position="566"/>
    </location>
</feature>
<dbReference type="GO" id="GO:0005576">
    <property type="term" value="C:extracellular region"/>
    <property type="evidence" value="ECO:0007669"/>
    <property type="project" value="InterPro"/>
</dbReference>
<evidence type="ECO:0000259" key="6">
    <source>
        <dbReference type="Pfam" id="PF02884"/>
    </source>
</evidence>
<evidence type="ECO:0000259" key="5">
    <source>
        <dbReference type="Pfam" id="PF02278"/>
    </source>
</evidence>
<dbReference type="PANTHER" id="PTHR38481:SF1">
    <property type="entry name" value="HYALURONATE LYASE"/>
    <property type="match status" value="1"/>
</dbReference>
<dbReference type="Pfam" id="PF02884">
    <property type="entry name" value="Lyase_8_C"/>
    <property type="match status" value="1"/>
</dbReference>
<dbReference type="SUPFAM" id="SSF48230">
    <property type="entry name" value="Chondroitin AC/alginate lyase"/>
    <property type="match status" value="1"/>
</dbReference>
<feature type="active site" evidence="4">
    <location>
        <position position="471"/>
    </location>
</feature>
<dbReference type="PANTHER" id="PTHR38481">
    <property type="entry name" value="HYALURONATE LYASE"/>
    <property type="match status" value="1"/>
</dbReference>
<feature type="domain" description="Polysaccharide lyase family 8 C-terminal" evidence="6">
    <location>
        <begin position="889"/>
        <end position="952"/>
    </location>
</feature>
<evidence type="ECO:0000313" key="8">
    <source>
        <dbReference type="EMBL" id="EKF51573.1"/>
    </source>
</evidence>
<dbReference type="AlphaFoldDB" id="K2NVM6"/>
<dbReference type="InterPro" id="IPR011013">
    <property type="entry name" value="Gal_mutarotase_sf_dom"/>
</dbReference>
<dbReference type="eggNOG" id="COG5492">
    <property type="taxonomic scope" value="Bacteria"/>
</dbReference>
<comment type="caution">
    <text evidence="8">The sequence shown here is derived from an EMBL/GenBank/DDBJ whole genome shotgun (WGS) entry which is preliminary data.</text>
</comment>
<dbReference type="GO" id="GO:0016837">
    <property type="term" value="F:carbon-oxygen lyase activity, acting on polysaccharides"/>
    <property type="evidence" value="ECO:0007669"/>
    <property type="project" value="UniProtKB-ARBA"/>
</dbReference>
<dbReference type="InterPro" id="IPR003159">
    <property type="entry name" value="Lyase_8_central_dom"/>
</dbReference>
<dbReference type="Gene3D" id="1.50.10.100">
    <property type="entry name" value="Chondroitin AC/alginate lyase"/>
    <property type="match status" value="1"/>
</dbReference>
<dbReference type="Gene3D" id="2.60.220.10">
    <property type="entry name" value="Polysaccharide lyase family 8-like, C-terminal"/>
    <property type="match status" value="1"/>
</dbReference>
<feature type="active site" evidence="4">
    <location>
        <position position="525"/>
    </location>
</feature>
<feature type="domain" description="Polysaccharide lyase family 8 central" evidence="5">
    <location>
        <begin position="609"/>
        <end position="874"/>
    </location>
</feature>
<evidence type="ECO:0000313" key="9">
    <source>
        <dbReference type="Proteomes" id="UP000006787"/>
    </source>
</evidence>
<keyword evidence="2" id="KW-0732">Signal</keyword>
<dbReference type="InterPro" id="IPR012970">
    <property type="entry name" value="Lyase_8_alpha_N"/>
</dbReference>
<accession>K2NVM6</accession>
<keyword evidence="3" id="KW-0456">Lyase</keyword>
<dbReference type="Gene3D" id="2.70.98.10">
    <property type="match status" value="1"/>
</dbReference>
<dbReference type="Pfam" id="PF02278">
    <property type="entry name" value="Lyase_8"/>
    <property type="match status" value="1"/>
</dbReference>
<sequence length="998" mass="111003">MYGEHGMIKKLFYFIAFLLVNISITFTFSQQAMAESYTSDFCNQLGTWKDLVGQADRKINQGQLTVANQKLSTGYESISLNTDAGNRSSGDVQVTFVYNGQTNFGLAFRAGAESTKNYQSFAYMNNGNWQLGQPGGKWITDIHSQSLVSGQTYKLLLRYQGTSVKAYLNGKIIYDNPHVTYSDGSTINGDWTGFVGLRLFGNLSQLSLLSIKAGDVNSIPEILDAQQFINLRDKWKQQLVTENYDSNNSALVQYVSTLSKDAKTLYQSMDRSPDRKDLWPLKAGDTASANLTTQFSNLYLLSQAYGTKGTDYYLNTELLTDIQSGLDFMVHQKGFNGQKYYGNWWDWQVGIPQKFIGSLMIIGDTLPTDKIQEYTKAIQSYIPNPYQQLYTKTQNVFVDLAFIPNFTTTGANRTDLALSVLGLGILQKDESKIELASNSIKEVFQTVTKGDGFYPDGSFIQHNNIPYTGSYGNVLVKGVGQILAITKGSGFEMDSQTVSKFVSTVEQSFIPLIYQGAMLPGVNGRSISRAPKDTQIGYGSTTMYNLLIVAHLAPVESQKKLQEAVKYWMQANPDYYLNNTRDYNDLQLTLSLMANTAITGDTLPFMGTKVFASMDRFVQSNPNYMTSLSLYSKRISSFEAGNGENKRGWHTADGMFYLYNNDGVQFSNNYWPTVDPYRLPGTTVDTVTLQDENSSFTTVTSPEAWVGGVASENEAVMGMALNKQGTKNNGAVLPMNLRAKKSWFVLEDQTVALGAGINGDTEASIETVVDNRLLNESYQYQVFSNKGPISDALEVSKKDWLLLQSDHQNASIGYYFPDSSDITVQSEKRTGTYSDINSAFPSNKIYNGEYRKFLINHGQHPQNASYAYVILPEATQESLKNYTQENALKILENTESIQAVQMENAGYLGINFWAATGGTIADITTDKPISLLKQTKQYKTTYTIANPTQTNEIAHIQLPKDFKQILSMSEGMNFDEATHTLSIVFSGSTGNPKQIVVE</sequence>
<dbReference type="InterPro" id="IPR004103">
    <property type="entry name" value="Lyase_8_C"/>
</dbReference>
<dbReference type="CDD" id="cd01083">
    <property type="entry name" value="GAG_Lyase"/>
    <property type="match status" value="1"/>
</dbReference>
<evidence type="ECO:0000256" key="3">
    <source>
        <dbReference type="ARBA" id="ARBA00023239"/>
    </source>
</evidence>
<dbReference type="PATRIC" id="fig|1231377.3.peg.1159"/>
<comment type="similarity">
    <text evidence="1">Belongs to the polysaccharide lyase 8 family.</text>
</comment>
<evidence type="ECO:0000259" key="7">
    <source>
        <dbReference type="Pfam" id="PF08124"/>
    </source>
</evidence>
<dbReference type="GO" id="GO:0005975">
    <property type="term" value="P:carbohydrate metabolic process"/>
    <property type="evidence" value="ECO:0007669"/>
    <property type="project" value="InterPro"/>
</dbReference>
<evidence type="ECO:0000256" key="1">
    <source>
        <dbReference type="ARBA" id="ARBA00006699"/>
    </source>
</evidence>